<sequence length="37" mass="4203">LLTPIDFIPDHIPFFGMLDDFWVLGVAAAYYANKFSP</sequence>
<keyword evidence="3" id="KW-1133">Transmembrane helix</keyword>
<name>T1C3Z7_9ZZZZ</name>
<evidence type="ECO:0000313" key="6">
    <source>
        <dbReference type="EMBL" id="EQD76717.1"/>
    </source>
</evidence>
<dbReference type="InterPro" id="IPR010652">
    <property type="entry name" value="DUF1232"/>
</dbReference>
<evidence type="ECO:0000256" key="3">
    <source>
        <dbReference type="ARBA" id="ARBA00022989"/>
    </source>
</evidence>
<dbReference type="EMBL" id="AUZX01002418">
    <property type="protein sequence ID" value="EQD76717.1"/>
    <property type="molecule type" value="Genomic_DNA"/>
</dbReference>
<proteinExistence type="predicted"/>
<evidence type="ECO:0000256" key="2">
    <source>
        <dbReference type="ARBA" id="ARBA00022692"/>
    </source>
</evidence>
<dbReference type="GO" id="GO:0012505">
    <property type="term" value="C:endomembrane system"/>
    <property type="evidence" value="ECO:0007669"/>
    <property type="project" value="UniProtKB-SubCell"/>
</dbReference>
<dbReference type="AlphaFoldDB" id="T1C3Z7"/>
<evidence type="ECO:0000256" key="1">
    <source>
        <dbReference type="ARBA" id="ARBA00004127"/>
    </source>
</evidence>
<organism evidence="6">
    <name type="scientific">mine drainage metagenome</name>
    <dbReference type="NCBI Taxonomy" id="410659"/>
    <lineage>
        <taxon>unclassified sequences</taxon>
        <taxon>metagenomes</taxon>
        <taxon>ecological metagenomes</taxon>
    </lineage>
</organism>
<feature type="domain" description="DUF1232" evidence="5">
    <location>
        <begin position="1"/>
        <end position="24"/>
    </location>
</feature>
<reference evidence="6" key="2">
    <citation type="journal article" date="2014" name="ISME J.">
        <title>Microbial stratification in low pH oxic and suboxic macroscopic growths along an acid mine drainage.</title>
        <authorList>
            <person name="Mendez-Garcia C."/>
            <person name="Mesa V."/>
            <person name="Sprenger R.R."/>
            <person name="Richter M."/>
            <person name="Diez M.S."/>
            <person name="Solano J."/>
            <person name="Bargiela R."/>
            <person name="Golyshina O.V."/>
            <person name="Manteca A."/>
            <person name="Ramos J.L."/>
            <person name="Gallego J.R."/>
            <person name="Llorente I."/>
            <person name="Martins Dos Santos V.A."/>
            <person name="Jensen O.N."/>
            <person name="Pelaez A.I."/>
            <person name="Sanchez J."/>
            <person name="Ferrer M."/>
        </authorList>
    </citation>
    <scope>NUCLEOTIDE SEQUENCE</scope>
</reference>
<keyword evidence="2" id="KW-0812">Transmembrane</keyword>
<gene>
    <name evidence="6" type="ORF">B1A_03287</name>
</gene>
<feature type="non-terminal residue" evidence="6">
    <location>
        <position position="1"/>
    </location>
</feature>
<accession>T1C3Z7</accession>
<protein>
    <submittedName>
        <fullName evidence="6">Protein containing DUF1232</fullName>
    </submittedName>
</protein>
<comment type="caution">
    <text evidence="6">The sequence shown here is derived from an EMBL/GenBank/DDBJ whole genome shotgun (WGS) entry which is preliminary data.</text>
</comment>
<comment type="subcellular location">
    <subcellularLocation>
        <location evidence="1">Endomembrane system</location>
        <topology evidence="1">Multi-pass membrane protein</topology>
    </subcellularLocation>
</comment>
<dbReference type="Pfam" id="PF06803">
    <property type="entry name" value="DUF1232"/>
    <property type="match status" value="1"/>
</dbReference>
<evidence type="ECO:0000256" key="4">
    <source>
        <dbReference type="ARBA" id="ARBA00023136"/>
    </source>
</evidence>
<evidence type="ECO:0000259" key="5">
    <source>
        <dbReference type="Pfam" id="PF06803"/>
    </source>
</evidence>
<reference evidence="6" key="1">
    <citation type="submission" date="2013-08" db="EMBL/GenBank/DDBJ databases">
        <authorList>
            <person name="Mendez C."/>
            <person name="Richter M."/>
            <person name="Ferrer M."/>
            <person name="Sanchez J."/>
        </authorList>
    </citation>
    <scope>NUCLEOTIDE SEQUENCE</scope>
</reference>
<keyword evidence="4" id="KW-0472">Membrane</keyword>